<dbReference type="GO" id="GO:0000271">
    <property type="term" value="P:polysaccharide biosynthetic process"/>
    <property type="evidence" value="ECO:0007669"/>
    <property type="project" value="TreeGrafter"/>
</dbReference>
<dbReference type="Proteomes" id="UP000074310">
    <property type="component" value="Unassembled WGS sequence"/>
</dbReference>
<evidence type="ECO:0000259" key="2">
    <source>
        <dbReference type="Pfam" id="PF01757"/>
    </source>
</evidence>
<accession>A0A147I3D4</accession>
<gene>
    <name evidence="3" type="ORF">NS334_09075</name>
</gene>
<keyword evidence="4" id="KW-1185">Reference proteome</keyword>
<dbReference type="PANTHER" id="PTHR23028:SF131">
    <property type="entry name" value="BLR2367 PROTEIN"/>
    <property type="match status" value="1"/>
</dbReference>
<feature type="transmembrane region" description="Helical" evidence="1">
    <location>
        <begin position="301"/>
        <end position="322"/>
    </location>
</feature>
<name>A0A147I3D4_9SPHN</name>
<dbReference type="EMBL" id="LDTB01000026">
    <property type="protein sequence ID" value="KTT72483.1"/>
    <property type="molecule type" value="Genomic_DNA"/>
</dbReference>
<feature type="transmembrane region" description="Helical" evidence="1">
    <location>
        <begin position="184"/>
        <end position="202"/>
    </location>
</feature>
<dbReference type="InterPro" id="IPR050879">
    <property type="entry name" value="Acyltransferase_3"/>
</dbReference>
<feature type="transmembrane region" description="Helical" evidence="1">
    <location>
        <begin position="113"/>
        <end position="134"/>
    </location>
</feature>
<keyword evidence="1" id="KW-1133">Transmembrane helix</keyword>
<dbReference type="GO" id="GO:0016020">
    <property type="term" value="C:membrane"/>
    <property type="evidence" value="ECO:0007669"/>
    <property type="project" value="TreeGrafter"/>
</dbReference>
<dbReference type="Pfam" id="PF01757">
    <property type="entry name" value="Acyl_transf_3"/>
    <property type="match status" value="1"/>
</dbReference>
<dbReference type="InterPro" id="IPR002656">
    <property type="entry name" value="Acyl_transf_3_dom"/>
</dbReference>
<dbReference type="PATRIC" id="fig|869719.3.peg.1506"/>
<keyword evidence="1" id="KW-0812">Transmembrane</keyword>
<evidence type="ECO:0000313" key="3">
    <source>
        <dbReference type="EMBL" id="KTT72483.1"/>
    </source>
</evidence>
<protein>
    <recommendedName>
        <fullName evidence="2">Acyltransferase 3 domain-containing protein</fullName>
    </recommendedName>
</protein>
<feature type="transmembrane region" description="Helical" evidence="1">
    <location>
        <begin position="67"/>
        <end position="92"/>
    </location>
</feature>
<comment type="caution">
    <text evidence="3">The sequence shown here is derived from an EMBL/GenBank/DDBJ whole genome shotgun (WGS) entry which is preliminary data.</text>
</comment>
<evidence type="ECO:0000256" key="1">
    <source>
        <dbReference type="SAM" id="Phobius"/>
    </source>
</evidence>
<dbReference type="PANTHER" id="PTHR23028">
    <property type="entry name" value="ACETYLTRANSFERASE"/>
    <property type="match status" value="1"/>
</dbReference>
<feature type="transmembrane region" description="Helical" evidence="1">
    <location>
        <begin position="154"/>
        <end position="177"/>
    </location>
</feature>
<evidence type="ECO:0000313" key="4">
    <source>
        <dbReference type="Proteomes" id="UP000074310"/>
    </source>
</evidence>
<dbReference type="AlphaFoldDB" id="A0A147I3D4"/>
<feature type="transmembrane region" description="Helical" evidence="1">
    <location>
        <begin position="263"/>
        <end position="280"/>
    </location>
</feature>
<feature type="domain" description="Acyltransferase 3" evidence="2">
    <location>
        <begin position="32"/>
        <end position="341"/>
    </location>
</feature>
<sequence>MAVEQRLSVSSDTPPIAVTPAVRPAALGRTVVSIQFLRFVAAFAVVLFHAHQAIARGVYDHPPALHYAFGLGAAGVHIFFCISGFVMVYTSYCHDAGPFAPGDFLLKRALRIYPIYWLCCAAYLLFHVATHSAYPVTLSETLGALALLPGDAPAIIGPAWTLTFEVYFYLCFAIIMIAGFRAGLIALTGFFLSCMVLPIVAHVRLFPIMSNSLLLEFVAGAWLGRFAITRPTWLAATWPIALLLGVGGFAVGYMFGYDRLPSALIWGVPSLFLLTGTIGMEAAGRLPKTIAHLAFLGDGSYFLYLSHILLIDVLLLTPLAWLRDTTDGIIVATVIAATMIAAVSVPAFLWLERPMLRRLRRWTRRA</sequence>
<feature type="transmembrane region" description="Helical" evidence="1">
    <location>
        <begin position="36"/>
        <end position="55"/>
    </location>
</feature>
<keyword evidence="1" id="KW-0472">Membrane</keyword>
<dbReference type="GO" id="GO:0016747">
    <property type="term" value="F:acyltransferase activity, transferring groups other than amino-acyl groups"/>
    <property type="evidence" value="ECO:0007669"/>
    <property type="project" value="InterPro"/>
</dbReference>
<feature type="transmembrane region" description="Helical" evidence="1">
    <location>
        <begin position="328"/>
        <end position="351"/>
    </location>
</feature>
<dbReference type="RefSeq" id="WP_058755647.1">
    <property type="nucleotide sequence ID" value="NZ_LDTB01000026.1"/>
</dbReference>
<proteinExistence type="predicted"/>
<reference evidence="3 4" key="1">
    <citation type="journal article" date="2016" name="Front. Microbiol.">
        <title>Genomic Resource of Rice Seed Associated Bacteria.</title>
        <authorList>
            <person name="Midha S."/>
            <person name="Bansal K."/>
            <person name="Sharma S."/>
            <person name="Kumar N."/>
            <person name="Patil P.P."/>
            <person name="Chaudhry V."/>
            <person name="Patil P.B."/>
        </authorList>
    </citation>
    <scope>NUCLEOTIDE SEQUENCE [LARGE SCALE GENOMIC DNA]</scope>
    <source>
        <strain evidence="3 4">NS334</strain>
    </source>
</reference>
<organism evidence="3 4">
    <name type="scientific">Sphingomonas endophytica</name>
    <dbReference type="NCBI Taxonomy" id="869719"/>
    <lineage>
        <taxon>Bacteria</taxon>
        <taxon>Pseudomonadati</taxon>
        <taxon>Pseudomonadota</taxon>
        <taxon>Alphaproteobacteria</taxon>
        <taxon>Sphingomonadales</taxon>
        <taxon>Sphingomonadaceae</taxon>
        <taxon>Sphingomonas</taxon>
    </lineage>
</organism>
<feature type="transmembrane region" description="Helical" evidence="1">
    <location>
        <begin position="235"/>
        <end position="257"/>
    </location>
</feature>